<evidence type="ECO:0000313" key="3">
    <source>
        <dbReference type="Proteomes" id="UP000220251"/>
    </source>
</evidence>
<evidence type="ECO:0000313" key="2">
    <source>
        <dbReference type="EMBL" id="CRX37983.1"/>
    </source>
</evidence>
<organism evidence="2 3">
    <name type="scientific">Estrella lausannensis</name>
    <dbReference type="NCBI Taxonomy" id="483423"/>
    <lineage>
        <taxon>Bacteria</taxon>
        <taxon>Pseudomonadati</taxon>
        <taxon>Chlamydiota</taxon>
        <taxon>Chlamydiia</taxon>
        <taxon>Parachlamydiales</taxon>
        <taxon>Candidatus Criblamydiaceae</taxon>
        <taxon>Estrella</taxon>
    </lineage>
</organism>
<dbReference type="AlphaFoldDB" id="A0A0H5DPP4"/>
<dbReference type="Pfam" id="PF10816">
    <property type="entry name" value="DUF2760"/>
    <property type="match status" value="1"/>
</dbReference>
<sequence>MSFKLAIQAFFKALKKPEEAKKFVEGQPQVCQPRVELKKDESKPGSLEMLALLQQKGRLVDFLQEEIVSYPDADIGSCVRKIHEDCRKTLEEAVAIRPVLQEKEGSSYTVPQGYDARAIKVVGNAAGHPPFQGIVRHSGWKATKAGVDGLAVIYPAEIEVR</sequence>
<protein>
    <recommendedName>
        <fullName evidence="1">DUF2760 domain-containing protein</fullName>
    </recommendedName>
</protein>
<dbReference type="OrthoDB" id="21395at2"/>
<evidence type="ECO:0000259" key="1">
    <source>
        <dbReference type="Pfam" id="PF10816"/>
    </source>
</evidence>
<dbReference type="RefSeq" id="WP_098037842.1">
    <property type="nucleotide sequence ID" value="NZ_CWGJ01000011.1"/>
</dbReference>
<proteinExistence type="predicted"/>
<dbReference type="EMBL" id="CWGJ01000011">
    <property type="protein sequence ID" value="CRX37983.1"/>
    <property type="molecule type" value="Genomic_DNA"/>
</dbReference>
<accession>A0A0H5DPP4</accession>
<keyword evidence="3" id="KW-1185">Reference proteome</keyword>
<reference evidence="3" key="1">
    <citation type="submission" date="2015-06" db="EMBL/GenBank/DDBJ databases">
        <authorList>
            <person name="Bertelli C."/>
        </authorList>
    </citation>
    <scope>NUCLEOTIDE SEQUENCE [LARGE SCALE GENOMIC DNA]</scope>
    <source>
        <strain evidence="3">CRIB-30</strain>
    </source>
</reference>
<feature type="domain" description="DUF2760" evidence="1">
    <location>
        <begin position="46"/>
        <end position="147"/>
    </location>
</feature>
<dbReference type="Proteomes" id="UP000220251">
    <property type="component" value="Unassembled WGS sequence"/>
</dbReference>
<name>A0A0H5DPP4_9BACT</name>
<dbReference type="InterPro" id="IPR021212">
    <property type="entry name" value="DUF2760"/>
</dbReference>
<gene>
    <name evidence="2" type="ORF">ELAC_0629</name>
</gene>